<proteinExistence type="predicted"/>
<organism evidence="1 2">
    <name type="scientific">Desulfitobacterium metallireducens DSM 15288</name>
    <dbReference type="NCBI Taxonomy" id="871968"/>
    <lineage>
        <taxon>Bacteria</taxon>
        <taxon>Bacillati</taxon>
        <taxon>Bacillota</taxon>
        <taxon>Clostridia</taxon>
        <taxon>Eubacteriales</taxon>
        <taxon>Desulfitobacteriaceae</taxon>
        <taxon>Desulfitobacterium</taxon>
    </lineage>
</organism>
<dbReference type="EMBL" id="CP007032">
    <property type="protein sequence ID" value="AHF08256.1"/>
    <property type="molecule type" value="Genomic_DNA"/>
</dbReference>
<dbReference type="AlphaFoldDB" id="W0EGS6"/>
<protein>
    <submittedName>
        <fullName evidence="1">Uncharacterized protein</fullName>
    </submittedName>
</protein>
<reference evidence="1 2" key="1">
    <citation type="submission" date="2013-12" db="EMBL/GenBank/DDBJ databases">
        <authorList>
            <consortium name="DOE Joint Genome Institute"/>
            <person name="Smidt H."/>
            <person name="Huntemann M."/>
            <person name="Han J."/>
            <person name="Chen A."/>
            <person name="Kyrpides N."/>
            <person name="Mavromatis K."/>
            <person name="Markowitz V."/>
            <person name="Palaniappan K."/>
            <person name="Ivanova N."/>
            <person name="Schaumberg A."/>
            <person name="Pati A."/>
            <person name="Liolios K."/>
            <person name="Nordberg H.P."/>
            <person name="Cantor M.N."/>
            <person name="Hua S.X."/>
            <person name="Woyke T."/>
        </authorList>
    </citation>
    <scope>NUCLEOTIDE SEQUENCE [LARGE SCALE GENOMIC DNA]</scope>
    <source>
        <strain evidence="2">DSM 15288</strain>
    </source>
</reference>
<gene>
    <name evidence="1" type="ORF">DESME_15385</name>
</gene>
<evidence type="ECO:0000313" key="1">
    <source>
        <dbReference type="EMBL" id="AHF08256.1"/>
    </source>
</evidence>
<dbReference type="Proteomes" id="UP000010847">
    <property type="component" value="Chromosome"/>
</dbReference>
<dbReference type="STRING" id="871968.DESME_15385"/>
<sequence length="130" mass="14950">MLGIILTGTIWGISGQWEWMVPKSIEEKIVGWKRKWYWSQTIIRVISTSPLEDLEQFAWSLKLSLSELQRELGVLVSIEIEWKGPELVADIAECDGGDSSNCVPEIRQQFFSCLSRRFPELSWVGQTECD</sequence>
<dbReference type="HOGENOM" id="CLU_1913668_0_0_9"/>
<dbReference type="KEGG" id="dmt:DESME_15385"/>
<evidence type="ECO:0000313" key="2">
    <source>
        <dbReference type="Proteomes" id="UP000010847"/>
    </source>
</evidence>
<accession>W0EGS6</accession>
<keyword evidence="2" id="KW-1185">Reference proteome</keyword>
<name>W0EGS6_9FIRM</name>